<keyword evidence="4 7" id="KW-0812">Transmembrane</keyword>
<dbReference type="EMBL" id="VOWB01000092">
    <property type="protein sequence ID" value="TXE78302.1"/>
    <property type="molecule type" value="Genomic_DNA"/>
</dbReference>
<keyword evidence="3" id="KW-1003">Cell membrane</keyword>
<dbReference type="Proteomes" id="UP000321310">
    <property type="component" value="Unassembled WGS sequence"/>
</dbReference>
<evidence type="ECO:0000256" key="7">
    <source>
        <dbReference type="SAM" id="Phobius"/>
    </source>
</evidence>
<dbReference type="Pfam" id="PF00482">
    <property type="entry name" value="T2SSF"/>
    <property type="match status" value="2"/>
</dbReference>
<dbReference type="Gene3D" id="1.20.81.30">
    <property type="entry name" value="Type II secretion system (T2SS), domain F"/>
    <property type="match status" value="2"/>
</dbReference>
<protein>
    <submittedName>
        <fullName evidence="9">Type II secretion system F family protein</fullName>
    </submittedName>
</protein>
<evidence type="ECO:0000256" key="1">
    <source>
        <dbReference type="ARBA" id="ARBA00004651"/>
    </source>
</evidence>
<sequence length="386" mass="45249">MKKFKIIYMINDKQKQTFIKAKNTYEARMHALKKYHTIVEIQELEEKQRAKFKEEELIFIFKDLNMILKAGLSLQEAVLEFCNNAYDQKITHNFKIIYQKLKNGTSYDDAFSGILNSTELAMLKICNGKDDLSKAFDIIIALKEKRLKNYKQFKKAISYPLLVLVCILFAFSVLMVFVLPEFKNLFEQLELNLPLITRILFAIGDFINNFYIFIAVFFLLILWLFFLYKSSYLFDKLCFYIPIFGKLISYQDKFCFFLILSHLLNSGVDIKKALNLANNGVKNKFLNTKIANAIYLFDSGLSLSQAFLKIEIFENFVIRMLNLSFKSSNLDESSYELALFFENKKEEYMQRLFVLLEPLMVFFMAGLILILALGVFLPMWQISHGF</sequence>
<evidence type="ECO:0000256" key="2">
    <source>
        <dbReference type="ARBA" id="ARBA00005745"/>
    </source>
</evidence>
<evidence type="ECO:0000313" key="10">
    <source>
        <dbReference type="Proteomes" id="UP000321310"/>
    </source>
</evidence>
<dbReference type="PANTHER" id="PTHR30012">
    <property type="entry name" value="GENERAL SECRETION PATHWAY PROTEIN"/>
    <property type="match status" value="1"/>
</dbReference>
<evidence type="ECO:0000313" key="9">
    <source>
        <dbReference type="EMBL" id="TXE78302.1"/>
    </source>
</evidence>
<dbReference type="InterPro" id="IPR018076">
    <property type="entry name" value="T2SS_GspF_dom"/>
</dbReference>
<proteinExistence type="inferred from homology"/>
<evidence type="ECO:0000256" key="3">
    <source>
        <dbReference type="ARBA" id="ARBA00022475"/>
    </source>
</evidence>
<dbReference type="RefSeq" id="WP_147576089.1">
    <property type="nucleotide sequence ID" value="NZ_VOWB01000092.1"/>
</dbReference>
<feature type="transmembrane region" description="Helical" evidence="7">
    <location>
        <begin position="352"/>
        <end position="380"/>
    </location>
</feature>
<reference evidence="9 10" key="1">
    <citation type="submission" date="2019-07" db="EMBL/GenBank/DDBJ databases">
        <title>Rapid identification of Enteric Bacteria from Whole Genome Sequences (WGS) using Average Nucleotide Identity (ANI).</title>
        <authorList>
            <person name="Lane C."/>
        </authorList>
    </citation>
    <scope>NUCLEOTIDE SEQUENCE [LARGE SCALE GENOMIC DNA]</scope>
    <source>
        <strain evidence="9 10">2016D-0250</strain>
    </source>
</reference>
<evidence type="ECO:0000256" key="4">
    <source>
        <dbReference type="ARBA" id="ARBA00022692"/>
    </source>
</evidence>
<dbReference type="PRINTS" id="PR00812">
    <property type="entry name" value="BCTERIALGSPF"/>
</dbReference>
<evidence type="ECO:0000256" key="6">
    <source>
        <dbReference type="ARBA" id="ARBA00023136"/>
    </source>
</evidence>
<keyword evidence="5 7" id="KW-1133">Transmembrane helix</keyword>
<dbReference type="PANTHER" id="PTHR30012:SF0">
    <property type="entry name" value="TYPE II SECRETION SYSTEM PROTEIN F-RELATED"/>
    <property type="match status" value="1"/>
</dbReference>
<evidence type="ECO:0000256" key="5">
    <source>
        <dbReference type="ARBA" id="ARBA00022989"/>
    </source>
</evidence>
<accession>A0A5C7DXD6</accession>
<dbReference type="GO" id="GO:0005886">
    <property type="term" value="C:plasma membrane"/>
    <property type="evidence" value="ECO:0007669"/>
    <property type="project" value="UniProtKB-SubCell"/>
</dbReference>
<dbReference type="InterPro" id="IPR003004">
    <property type="entry name" value="GspF/PilC"/>
</dbReference>
<feature type="transmembrane region" description="Helical" evidence="7">
    <location>
        <begin position="199"/>
        <end position="226"/>
    </location>
</feature>
<keyword evidence="6 7" id="KW-0472">Membrane</keyword>
<feature type="domain" description="Type II secretion system protein GspF" evidence="8">
    <location>
        <begin position="63"/>
        <end position="180"/>
    </location>
</feature>
<comment type="caution">
    <text evidence="9">The sequence shown here is derived from an EMBL/GenBank/DDBJ whole genome shotgun (WGS) entry which is preliminary data.</text>
</comment>
<name>A0A5C7DXD6_9BACT</name>
<organism evidence="9 10">
    <name type="scientific">Campylobacter peloridis</name>
    <dbReference type="NCBI Taxonomy" id="488546"/>
    <lineage>
        <taxon>Bacteria</taxon>
        <taxon>Pseudomonadati</taxon>
        <taxon>Campylobacterota</taxon>
        <taxon>Epsilonproteobacteria</taxon>
        <taxon>Campylobacterales</taxon>
        <taxon>Campylobacteraceae</taxon>
        <taxon>Campylobacter</taxon>
    </lineage>
</organism>
<gene>
    <name evidence="9" type="ORF">FPD46_08175</name>
</gene>
<feature type="transmembrane region" description="Helical" evidence="7">
    <location>
        <begin position="156"/>
        <end position="179"/>
    </location>
</feature>
<dbReference type="InterPro" id="IPR042094">
    <property type="entry name" value="T2SS_GspF_sf"/>
</dbReference>
<comment type="similarity">
    <text evidence="2">Belongs to the GSP F family.</text>
</comment>
<feature type="domain" description="Type II secretion system protein GspF" evidence="8">
    <location>
        <begin position="257"/>
        <end position="378"/>
    </location>
</feature>
<dbReference type="AlphaFoldDB" id="A0A5C7DXD6"/>
<evidence type="ECO:0000259" key="8">
    <source>
        <dbReference type="Pfam" id="PF00482"/>
    </source>
</evidence>
<comment type="subcellular location">
    <subcellularLocation>
        <location evidence="1">Cell membrane</location>
        <topology evidence="1">Multi-pass membrane protein</topology>
    </subcellularLocation>
</comment>